<dbReference type="Pfam" id="PF07727">
    <property type="entry name" value="RVT_2"/>
    <property type="match status" value="1"/>
</dbReference>
<evidence type="ECO:0000313" key="2">
    <source>
        <dbReference type="EMBL" id="KAI5332286.1"/>
    </source>
</evidence>
<feature type="domain" description="Reverse transcriptase Ty1/copia-type" evidence="1">
    <location>
        <begin position="18"/>
        <end position="196"/>
    </location>
</feature>
<dbReference type="Proteomes" id="UP001054821">
    <property type="component" value="Chromosome 4"/>
</dbReference>
<protein>
    <recommendedName>
        <fullName evidence="1">Reverse transcriptase Ty1/copia-type domain-containing protein</fullName>
    </recommendedName>
</protein>
<organism evidence="2 3">
    <name type="scientific">Prunus dulcis</name>
    <name type="common">Almond</name>
    <name type="synonym">Amygdalus dulcis</name>
    <dbReference type="NCBI Taxonomy" id="3755"/>
    <lineage>
        <taxon>Eukaryota</taxon>
        <taxon>Viridiplantae</taxon>
        <taxon>Streptophyta</taxon>
        <taxon>Embryophyta</taxon>
        <taxon>Tracheophyta</taxon>
        <taxon>Spermatophyta</taxon>
        <taxon>Magnoliopsida</taxon>
        <taxon>eudicotyledons</taxon>
        <taxon>Gunneridae</taxon>
        <taxon>Pentapetalae</taxon>
        <taxon>rosids</taxon>
        <taxon>fabids</taxon>
        <taxon>Rosales</taxon>
        <taxon>Rosaceae</taxon>
        <taxon>Amygdaloideae</taxon>
        <taxon>Amygdaleae</taxon>
        <taxon>Prunus</taxon>
    </lineage>
</organism>
<keyword evidence="3" id="KW-1185">Reference proteome</keyword>
<dbReference type="AlphaFoldDB" id="A0AAD4Z4C4"/>
<dbReference type="EMBL" id="JAJFAZ020000004">
    <property type="protein sequence ID" value="KAI5332286.1"/>
    <property type="molecule type" value="Genomic_DNA"/>
</dbReference>
<dbReference type="CDD" id="cd09272">
    <property type="entry name" value="RNase_HI_RT_Ty1"/>
    <property type="match status" value="1"/>
</dbReference>
<name>A0AAD4Z4C4_PRUDU</name>
<gene>
    <name evidence="2" type="ORF">L3X38_022415</name>
</gene>
<dbReference type="InterPro" id="IPR043502">
    <property type="entry name" value="DNA/RNA_pol_sf"/>
</dbReference>
<accession>A0AAD4Z4C4</accession>
<comment type="caution">
    <text evidence="2">The sequence shown here is derived from an EMBL/GenBank/DDBJ whole genome shotgun (WGS) entry which is preliminary data.</text>
</comment>
<dbReference type="PANTHER" id="PTHR11439:SF455">
    <property type="entry name" value="RLK (RECEPTOR-LIKE PROTEIN KINASE) 8, PUTATIVE-RELATED"/>
    <property type="match status" value="1"/>
</dbReference>
<dbReference type="InterPro" id="IPR013103">
    <property type="entry name" value="RVT_2"/>
</dbReference>
<reference evidence="2 3" key="1">
    <citation type="journal article" date="2022" name="G3 (Bethesda)">
        <title>Whole-genome sequence and methylome profiling of the almond [Prunus dulcis (Mill.) D.A. Webb] cultivar 'Nonpareil'.</title>
        <authorList>
            <person name="D'Amico-Willman K.M."/>
            <person name="Ouma W.Z."/>
            <person name="Meulia T."/>
            <person name="Sideli G.M."/>
            <person name="Gradziel T.M."/>
            <person name="Fresnedo-Ramirez J."/>
        </authorList>
    </citation>
    <scope>NUCLEOTIDE SEQUENCE [LARGE SCALE GENOMIC DNA]</scope>
    <source>
        <strain evidence="2">Clone GOH B32 T37-40</strain>
    </source>
</reference>
<dbReference type="PANTHER" id="PTHR11439">
    <property type="entry name" value="GAG-POL-RELATED RETROTRANSPOSON"/>
    <property type="match status" value="1"/>
</dbReference>
<proteinExistence type="predicted"/>
<evidence type="ECO:0000259" key="1">
    <source>
        <dbReference type="Pfam" id="PF07727"/>
    </source>
</evidence>
<dbReference type="SUPFAM" id="SSF56672">
    <property type="entry name" value="DNA/RNA polymerases"/>
    <property type="match status" value="1"/>
</dbReference>
<sequence>MVTRLRDGIQRPLHNTDVERYKARLVAKRFHQQYGIDYDETFSPIVKPTTIRTVLSITISFGWPLQQLDVKNAFLHGVLSETVFMTQPPSFVDPHRPNHVCRIHKAIYGLKQAPRAWFHQFSSFIIQYGFTQSCADQSMFVYRHSSQMMVLLLYVVDIVLTGNTHSMLSSFISILGTEFEIKDLSPLHYFLGLEVTSLYTPIHSKTQLSSLDDEPLSNLTKYHRLVGSLQDLTLTRLDISFTIQHVSQFMSIPCTSHLAAAKSILRYLKGTLQLGLVFRSSSSPLALHAYSDADWARCPDTRRSILGYCTFLGPNLISWSAKKQPTVSRSSAEFEYLL</sequence>
<evidence type="ECO:0000313" key="3">
    <source>
        <dbReference type="Proteomes" id="UP001054821"/>
    </source>
</evidence>